<evidence type="ECO:0000256" key="5">
    <source>
        <dbReference type="ARBA" id="ARBA00022786"/>
    </source>
</evidence>
<comment type="subcellular location">
    <subcellularLocation>
        <location evidence="2">Nucleus</location>
    </subcellularLocation>
</comment>
<name>A0A7S1U677_9STRA</name>
<evidence type="ECO:0000256" key="7">
    <source>
        <dbReference type="ARBA" id="ARBA00022807"/>
    </source>
</evidence>
<proteinExistence type="predicted"/>
<dbReference type="PROSITE" id="PS50033">
    <property type="entry name" value="UBX"/>
    <property type="match status" value="1"/>
</dbReference>
<feature type="active site" description="Nucleophile" evidence="11">
    <location>
        <position position="17"/>
    </location>
</feature>
<evidence type="ECO:0000256" key="9">
    <source>
        <dbReference type="ARBA" id="ARBA00023163"/>
    </source>
</evidence>
<dbReference type="GO" id="GO:0016579">
    <property type="term" value="P:protein deubiquitination"/>
    <property type="evidence" value="ECO:0007669"/>
    <property type="project" value="InterPro"/>
</dbReference>
<accession>A0A7S1U677</accession>
<dbReference type="PRINTS" id="PR01233">
    <property type="entry name" value="JOSEPHIN"/>
</dbReference>
<dbReference type="InterPro" id="IPR029071">
    <property type="entry name" value="Ubiquitin-like_domsf"/>
</dbReference>
<feature type="active site" evidence="12">
    <location>
        <position position="17"/>
    </location>
</feature>
<feature type="active site" evidence="12">
    <location>
        <position position="124"/>
    </location>
</feature>
<dbReference type="EC" id="3.4.19.12" evidence="3"/>
<keyword evidence="4" id="KW-0645">Protease</keyword>
<feature type="domain" description="Josephin" evidence="14">
    <location>
        <begin position="4"/>
        <end position="185"/>
    </location>
</feature>
<evidence type="ECO:0000259" key="13">
    <source>
        <dbReference type="PROSITE" id="PS50033"/>
    </source>
</evidence>
<evidence type="ECO:0000256" key="6">
    <source>
        <dbReference type="ARBA" id="ARBA00022801"/>
    </source>
</evidence>
<keyword evidence="9" id="KW-0804">Transcription</keyword>
<dbReference type="EMBL" id="HBGJ01026194">
    <property type="protein sequence ID" value="CAD9258338.1"/>
    <property type="molecule type" value="Transcribed_RNA"/>
</dbReference>
<dbReference type="GO" id="GO:0005634">
    <property type="term" value="C:nucleus"/>
    <property type="evidence" value="ECO:0007669"/>
    <property type="project" value="UniProtKB-SubCell"/>
</dbReference>
<comment type="catalytic activity">
    <reaction evidence="1">
        <text>Thiol-dependent hydrolysis of ester, thioester, amide, peptide and isopeptide bonds formed by the C-terminal Gly of ubiquitin (a 76-residue protein attached to proteins as an intracellular targeting signal).</text>
        <dbReference type="EC" id="3.4.19.12"/>
    </reaction>
</comment>
<organism evidence="15">
    <name type="scientific">Phaeomonas parva</name>
    <dbReference type="NCBI Taxonomy" id="124430"/>
    <lineage>
        <taxon>Eukaryota</taxon>
        <taxon>Sar</taxon>
        <taxon>Stramenopiles</taxon>
        <taxon>Ochrophyta</taxon>
        <taxon>Pinguiophyceae</taxon>
        <taxon>Pinguiochrysidales</taxon>
        <taxon>Pinguiochrysidaceae</taxon>
        <taxon>Phaeomonas</taxon>
    </lineage>
</organism>
<dbReference type="Gene3D" id="1.10.287.10">
    <property type="entry name" value="S15/NS1, RNA-binding"/>
    <property type="match status" value="1"/>
</dbReference>
<dbReference type="CDD" id="cd01767">
    <property type="entry name" value="UBX"/>
    <property type="match status" value="1"/>
</dbReference>
<evidence type="ECO:0000256" key="4">
    <source>
        <dbReference type="ARBA" id="ARBA00022670"/>
    </source>
</evidence>
<keyword evidence="10" id="KW-0539">Nucleus</keyword>
<dbReference type="PROSITE" id="PS50330">
    <property type="entry name" value="UIM"/>
    <property type="match status" value="1"/>
</dbReference>
<dbReference type="InterPro" id="IPR006155">
    <property type="entry name" value="Josephin"/>
</dbReference>
<reference evidence="15" key="1">
    <citation type="submission" date="2021-01" db="EMBL/GenBank/DDBJ databases">
        <authorList>
            <person name="Corre E."/>
            <person name="Pelletier E."/>
            <person name="Niang G."/>
            <person name="Scheremetjew M."/>
            <person name="Finn R."/>
            <person name="Kale V."/>
            <person name="Holt S."/>
            <person name="Cochrane G."/>
            <person name="Meng A."/>
            <person name="Brown T."/>
            <person name="Cohen L."/>
        </authorList>
    </citation>
    <scope>NUCLEOTIDE SEQUENCE</scope>
    <source>
        <strain evidence="15">CCMP2877</strain>
    </source>
</reference>
<dbReference type="InterPro" id="IPR003903">
    <property type="entry name" value="UIM_dom"/>
</dbReference>
<keyword evidence="5" id="KW-0833">Ubl conjugation pathway</keyword>
<dbReference type="Gene3D" id="3.10.20.90">
    <property type="entry name" value="Phosphatidylinositol 3-kinase Catalytic Subunit, Chain A, domain 1"/>
    <property type="match status" value="1"/>
</dbReference>
<evidence type="ECO:0000256" key="12">
    <source>
        <dbReference type="PROSITE-ProRule" id="PRU00331"/>
    </source>
</evidence>
<keyword evidence="6 12" id="KW-0378">Hydrolase</keyword>
<sequence length="366" mass="39054">MADGLLVYHERQLAALCGQHCLNNLLGGPYFTEFQLAEVAQELDAREAELMLAGGAGTEDARRFMAQPSGNVDEAGNFSIQVLNTAVSRSHGLSLVPSESEGLTGRVDADPSQFQAFVLNQSQHWITLRRYGDTWLDLNSMHDKPRVVSAFYLSAFLHQLVADGYNIFCVEGELPPPLQDPTMGDPSCFHVLASLLEGSGGAGGQEKEKDNWGAGQVLGSASRPQGFGLGAGAAEDDEDLQMALAMSMQDAAGAAAGDGEASVLGRLPAELPAEPARDAASADFANIKLRLPDGKQLRRKFRREEPVSLLWVLVKQELGIEVVELAKHQMRAGATGNQLDLSACLVSELTFDQAGLAPSAAVRVVL</sequence>
<dbReference type="InterPro" id="IPR001012">
    <property type="entry name" value="UBX_dom"/>
</dbReference>
<dbReference type="GO" id="GO:0006508">
    <property type="term" value="P:proteolysis"/>
    <property type="evidence" value="ECO:0007669"/>
    <property type="project" value="UniProtKB-KW"/>
</dbReference>
<protein>
    <recommendedName>
        <fullName evidence="3">ubiquitinyl hydrolase 1</fullName>
        <ecNumber evidence="3">3.4.19.12</ecNumber>
    </recommendedName>
</protein>
<evidence type="ECO:0000259" key="14">
    <source>
        <dbReference type="PROSITE" id="PS50957"/>
    </source>
</evidence>
<evidence type="ECO:0000256" key="3">
    <source>
        <dbReference type="ARBA" id="ARBA00012759"/>
    </source>
</evidence>
<evidence type="ECO:0000256" key="2">
    <source>
        <dbReference type="ARBA" id="ARBA00004123"/>
    </source>
</evidence>
<evidence type="ECO:0000256" key="8">
    <source>
        <dbReference type="ARBA" id="ARBA00023015"/>
    </source>
</evidence>
<evidence type="ECO:0000256" key="1">
    <source>
        <dbReference type="ARBA" id="ARBA00000707"/>
    </source>
</evidence>
<dbReference type="GO" id="GO:0004843">
    <property type="term" value="F:cysteine-type deubiquitinase activity"/>
    <property type="evidence" value="ECO:0007669"/>
    <property type="project" value="UniProtKB-EC"/>
</dbReference>
<evidence type="ECO:0000313" key="15">
    <source>
        <dbReference type="EMBL" id="CAD9258338.1"/>
    </source>
</evidence>
<dbReference type="Gene3D" id="3.90.70.40">
    <property type="match status" value="1"/>
</dbReference>
<dbReference type="SMART" id="SM01246">
    <property type="entry name" value="Josephin"/>
    <property type="match status" value="1"/>
</dbReference>
<dbReference type="PANTHER" id="PTHR14159">
    <property type="entry name" value="ATAXIN-3-RELATED"/>
    <property type="match status" value="1"/>
</dbReference>
<evidence type="ECO:0000256" key="11">
    <source>
        <dbReference type="PIRSR" id="PIRSR633865-1"/>
    </source>
</evidence>
<dbReference type="Pfam" id="PF02099">
    <property type="entry name" value="Josephin"/>
    <property type="match status" value="1"/>
</dbReference>
<feature type="active site" evidence="11 12">
    <location>
        <position position="139"/>
    </location>
</feature>
<feature type="domain" description="UBX" evidence="13">
    <location>
        <begin position="280"/>
        <end position="317"/>
    </location>
</feature>
<dbReference type="PROSITE" id="PS50957">
    <property type="entry name" value="JOSEPHIN"/>
    <property type="match status" value="1"/>
</dbReference>
<feature type="active site" description="Proton acceptor" evidence="11">
    <location>
        <position position="124"/>
    </location>
</feature>
<dbReference type="PANTHER" id="PTHR14159:SF0">
    <property type="entry name" value="ATAXIN-3-RELATED"/>
    <property type="match status" value="1"/>
</dbReference>
<dbReference type="InterPro" id="IPR033865">
    <property type="entry name" value="Ataxin-3"/>
</dbReference>
<dbReference type="SUPFAM" id="SSF54236">
    <property type="entry name" value="Ubiquitin-like"/>
    <property type="match status" value="1"/>
</dbReference>
<dbReference type="SMART" id="SM00726">
    <property type="entry name" value="UIM"/>
    <property type="match status" value="1"/>
</dbReference>
<evidence type="ECO:0000256" key="10">
    <source>
        <dbReference type="ARBA" id="ARBA00023242"/>
    </source>
</evidence>
<gene>
    <name evidence="15" type="ORF">PPAR1163_LOCUS16710</name>
</gene>
<keyword evidence="8" id="KW-0805">Transcription regulation</keyword>
<dbReference type="AlphaFoldDB" id="A0A7S1U677"/>
<keyword evidence="7" id="KW-0788">Thiol protease</keyword>